<reference evidence="1" key="1">
    <citation type="journal article" date="2014" name="Nat. Genet.">
        <title>Genome and transcriptome of the porcine whipworm Trichuris suis.</title>
        <authorList>
            <person name="Jex A.R."/>
            <person name="Nejsum P."/>
            <person name="Schwarz E.M."/>
            <person name="Hu L."/>
            <person name="Young N.D."/>
            <person name="Hall R.S."/>
            <person name="Korhonen P.K."/>
            <person name="Liao S."/>
            <person name="Thamsborg S."/>
            <person name="Xia J."/>
            <person name="Xu P."/>
            <person name="Wang S."/>
            <person name="Scheerlinck J.P."/>
            <person name="Hofmann A."/>
            <person name="Sternberg P.W."/>
            <person name="Wang J."/>
            <person name="Gasser R.B."/>
        </authorList>
    </citation>
    <scope>NUCLEOTIDE SEQUENCE [LARGE SCALE GENOMIC DNA]</scope>
    <source>
        <strain evidence="1">DCEP-RM93F</strain>
    </source>
</reference>
<protein>
    <submittedName>
        <fullName evidence="1">Uncharacterized protein</fullName>
    </submittedName>
</protein>
<name>A0A085MSR9_9BILA</name>
<proteinExistence type="predicted"/>
<sequence length="95" mass="10868">MAKGCYGKVLHCEVVYVKVVHGKLIQGKVVHVEVWQWQSDACRSVTRQSVWSAQDESPSSYTYSNDPYSLARAYGIRDDQMDMNERGARHFELQG</sequence>
<gene>
    <name evidence="1" type="ORF">M514_27551</name>
</gene>
<evidence type="ECO:0000313" key="1">
    <source>
        <dbReference type="EMBL" id="KFD60265.1"/>
    </source>
</evidence>
<dbReference type="Proteomes" id="UP000030758">
    <property type="component" value="Unassembled WGS sequence"/>
</dbReference>
<dbReference type="EMBL" id="KL367680">
    <property type="protein sequence ID" value="KFD60265.1"/>
    <property type="molecule type" value="Genomic_DNA"/>
</dbReference>
<accession>A0A085MSR9</accession>
<dbReference type="AlphaFoldDB" id="A0A085MSR9"/>
<organism evidence="1">
    <name type="scientific">Trichuris suis</name>
    <name type="common">pig whipworm</name>
    <dbReference type="NCBI Taxonomy" id="68888"/>
    <lineage>
        <taxon>Eukaryota</taxon>
        <taxon>Metazoa</taxon>
        <taxon>Ecdysozoa</taxon>
        <taxon>Nematoda</taxon>
        <taxon>Enoplea</taxon>
        <taxon>Dorylaimia</taxon>
        <taxon>Trichinellida</taxon>
        <taxon>Trichuridae</taxon>
        <taxon>Trichuris</taxon>
    </lineage>
</organism>